<dbReference type="UniPathway" id="UPA00077">
    <property type="reaction ID" value="UER00155"/>
</dbReference>
<dbReference type="EC" id="2.7.6.3" evidence="2"/>
<dbReference type="GO" id="GO:0046654">
    <property type="term" value="P:tetrahydrofolate biosynthetic process"/>
    <property type="evidence" value="ECO:0007669"/>
    <property type="project" value="UniProtKB-UniPathway"/>
</dbReference>
<sequence>MSKIYLSIGSNKGNRYSQIKEALKLIREEIGEITSISKIYETKSWGFESEKFLNLCIAIKSELSPDKLLFSINNIEEKIGRKRDSKIMKSREMDIDIIFYSNKIVNQKELIIPHPKLQLRNFVLVPLSEIANDFVHPILLKSVKELLECS</sequence>
<evidence type="ECO:0000313" key="9">
    <source>
        <dbReference type="EMBL" id="SVA18546.1"/>
    </source>
</evidence>
<proteinExistence type="predicted"/>
<keyword evidence="3" id="KW-0808">Transferase</keyword>
<organism evidence="9">
    <name type="scientific">marine metagenome</name>
    <dbReference type="NCBI Taxonomy" id="408172"/>
    <lineage>
        <taxon>unclassified sequences</taxon>
        <taxon>metagenomes</taxon>
        <taxon>ecological metagenomes</taxon>
    </lineage>
</organism>
<evidence type="ECO:0000256" key="1">
    <source>
        <dbReference type="ARBA" id="ARBA00005051"/>
    </source>
</evidence>
<keyword evidence="7" id="KW-0289">Folate biosynthesis</keyword>
<evidence type="ECO:0000259" key="8">
    <source>
        <dbReference type="Pfam" id="PF01288"/>
    </source>
</evidence>
<dbReference type="PANTHER" id="PTHR43071">
    <property type="entry name" value="2-AMINO-4-HYDROXY-6-HYDROXYMETHYLDIHYDROPTERIDINE PYROPHOSPHOKINASE"/>
    <property type="match status" value="1"/>
</dbReference>
<evidence type="ECO:0000256" key="4">
    <source>
        <dbReference type="ARBA" id="ARBA00022741"/>
    </source>
</evidence>
<accession>A0A381TR68</accession>
<name>A0A381TR68_9ZZZZ</name>
<evidence type="ECO:0000256" key="3">
    <source>
        <dbReference type="ARBA" id="ARBA00022679"/>
    </source>
</evidence>
<protein>
    <recommendedName>
        <fullName evidence="2">2-amino-4-hydroxy-6-hydroxymethyldihydropteridine diphosphokinase</fullName>
        <ecNumber evidence="2">2.7.6.3</ecNumber>
    </recommendedName>
</protein>
<dbReference type="AlphaFoldDB" id="A0A381TR68"/>
<feature type="domain" description="7,8-dihydro-6-hydroxymethylpterin-pyrophosphokinase" evidence="8">
    <location>
        <begin position="5"/>
        <end position="131"/>
    </location>
</feature>
<dbReference type="EMBL" id="UINC01005027">
    <property type="protein sequence ID" value="SVA18546.1"/>
    <property type="molecule type" value="Genomic_DNA"/>
</dbReference>
<reference evidence="9" key="1">
    <citation type="submission" date="2018-05" db="EMBL/GenBank/DDBJ databases">
        <authorList>
            <person name="Lanie J.A."/>
            <person name="Ng W.-L."/>
            <person name="Kazmierczak K.M."/>
            <person name="Andrzejewski T.M."/>
            <person name="Davidsen T.M."/>
            <person name="Wayne K.J."/>
            <person name="Tettelin H."/>
            <person name="Glass J.I."/>
            <person name="Rusch D."/>
            <person name="Podicherti R."/>
            <person name="Tsui H.-C.T."/>
            <person name="Winkler M.E."/>
        </authorList>
    </citation>
    <scope>NUCLEOTIDE SEQUENCE</scope>
</reference>
<keyword evidence="4" id="KW-0547">Nucleotide-binding</keyword>
<evidence type="ECO:0000256" key="2">
    <source>
        <dbReference type="ARBA" id="ARBA00013253"/>
    </source>
</evidence>
<keyword evidence="6" id="KW-0067">ATP-binding</keyword>
<dbReference type="Gene3D" id="3.30.70.560">
    <property type="entry name" value="7,8-Dihydro-6-hydroxymethylpterin-pyrophosphokinase HPPK"/>
    <property type="match status" value="1"/>
</dbReference>
<comment type="pathway">
    <text evidence="1">Cofactor biosynthesis; tetrahydrofolate biosynthesis; 2-amino-4-hydroxy-6-hydroxymethyl-7,8-dihydropteridine diphosphate from 7,8-dihydroneopterin triphosphate: step 4/4.</text>
</comment>
<dbReference type="GO" id="GO:0005524">
    <property type="term" value="F:ATP binding"/>
    <property type="evidence" value="ECO:0007669"/>
    <property type="project" value="UniProtKB-KW"/>
</dbReference>
<dbReference type="NCBIfam" id="TIGR01498">
    <property type="entry name" value="folK"/>
    <property type="match status" value="1"/>
</dbReference>
<dbReference type="CDD" id="cd00483">
    <property type="entry name" value="HPPK"/>
    <property type="match status" value="1"/>
</dbReference>
<dbReference type="SUPFAM" id="SSF55083">
    <property type="entry name" value="6-hydroxymethyl-7,8-dihydropterin pyrophosphokinase, HPPK"/>
    <property type="match status" value="1"/>
</dbReference>
<dbReference type="GO" id="GO:0046656">
    <property type="term" value="P:folic acid biosynthetic process"/>
    <property type="evidence" value="ECO:0007669"/>
    <property type="project" value="UniProtKB-KW"/>
</dbReference>
<dbReference type="InterPro" id="IPR035907">
    <property type="entry name" value="Hppk_sf"/>
</dbReference>
<keyword evidence="5" id="KW-0418">Kinase</keyword>
<dbReference type="PANTHER" id="PTHR43071:SF1">
    <property type="entry name" value="2-AMINO-4-HYDROXY-6-HYDROXYMETHYLDIHYDROPTERIDINE PYROPHOSPHOKINASE"/>
    <property type="match status" value="1"/>
</dbReference>
<dbReference type="GO" id="GO:0003848">
    <property type="term" value="F:2-amino-4-hydroxy-6-hydroxymethyldihydropteridine diphosphokinase activity"/>
    <property type="evidence" value="ECO:0007669"/>
    <property type="project" value="UniProtKB-EC"/>
</dbReference>
<evidence type="ECO:0000256" key="7">
    <source>
        <dbReference type="ARBA" id="ARBA00022909"/>
    </source>
</evidence>
<evidence type="ECO:0000256" key="6">
    <source>
        <dbReference type="ARBA" id="ARBA00022840"/>
    </source>
</evidence>
<dbReference type="Pfam" id="PF01288">
    <property type="entry name" value="HPPK"/>
    <property type="match status" value="1"/>
</dbReference>
<gene>
    <name evidence="9" type="ORF">METZ01_LOCUS71400</name>
</gene>
<feature type="non-terminal residue" evidence="9">
    <location>
        <position position="150"/>
    </location>
</feature>
<dbReference type="GO" id="GO:0016301">
    <property type="term" value="F:kinase activity"/>
    <property type="evidence" value="ECO:0007669"/>
    <property type="project" value="UniProtKB-KW"/>
</dbReference>
<evidence type="ECO:0000256" key="5">
    <source>
        <dbReference type="ARBA" id="ARBA00022777"/>
    </source>
</evidence>
<dbReference type="InterPro" id="IPR000550">
    <property type="entry name" value="Hppk"/>
</dbReference>